<evidence type="ECO:0000256" key="2">
    <source>
        <dbReference type="ARBA" id="ARBA00009773"/>
    </source>
</evidence>
<organism evidence="7 8">
    <name type="scientific">Beijerinckia indica subsp. indica (strain ATCC 9039 / DSM 1715 / NCIMB 8712)</name>
    <dbReference type="NCBI Taxonomy" id="395963"/>
    <lineage>
        <taxon>Bacteria</taxon>
        <taxon>Pseudomonadati</taxon>
        <taxon>Pseudomonadota</taxon>
        <taxon>Alphaproteobacteria</taxon>
        <taxon>Hyphomicrobiales</taxon>
        <taxon>Beijerinckiaceae</taxon>
        <taxon>Beijerinckia</taxon>
    </lineage>
</organism>
<dbReference type="eggNOG" id="COG0628">
    <property type="taxonomic scope" value="Bacteria"/>
</dbReference>
<dbReference type="RefSeq" id="WP_012385908.1">
    <property type="nucleotide sequence ID" value="NC_010581.1"/>
</dbReference>
<keyword evidence="8" id="KW-1185">Reference proteome</keyword>
<name>B2IL19_BEII9</name>
<comment type="similarity">
    <text evidence="2">Belongs to the autoinducer-2 exporter (AI-2E) (TC 2.A.86) family.</text>
</comment>
<dbReference type="AlphaFoldDB" id="B2IL19"/>
<sequence length="377" mass="41308">MTSSREGVTPNAQAGAKELPDTADQNILPAQDPNTVLLAGLFLIAALSGAYVAAEVVLPLIFAIVLKLLLQPGMRFLERYYIPRHLAAFFLILAVLGAILGIGAAVSGPSKAWFEHLSEGLPLLRERLLFLSHPFELLDTLRNKMDGMGHSGQLSVSLAKSLSESLQETLLRTTRHFASGLFEMILILFFLLVFGDMFLRRLVEILPRFKDKRQVVDLSQQIESNISAYLLTITIMNAAVGLATAIVMWACGVGDPILWGLIAFLLNFLPIMGPFFGVGVFLVAGLLTIPQLWLALLPAGLYLLIHIMEGELITPMLLARRFTLNPVLVIVSLIFWFWMWGVLGAILSVPLLAMTKIICDGIKPLNAVGHFLEGDSP</sequence>
<comment type="subcellular location">
    <subcellularLocation>
        <location evidence="1">Membrane</location>
        <topology evidence="1">Multi-pass membrane protein</topology>
    </subcellularLocation>
</comment>
<feature type="transmembrane region" description="Helical" evidence="6">
    <location>
        <begin position="328"/>
        <end position="353"/>
    </location>
</feature>
<keyword evidence="5 6" id="KW-0472">Membrane</keyword>
<feature type="transmembrane region" description="Helical" evidence="6">
    <location>
        <begin position="256"/>
        <end position="284"/>
    </location>
</feature>
<evidence type="ECO:0000313" key="8">
    <source>
        <dbReference type="Proteomes" id="UP000001695"/>
    </source>
</evidence>
<dbReference type="HOGENOM" id="CLU_031275_0_1_5"/>
<evidence type="ECO:0000256" key="6">
    <source>
        <dbReference type="SAM" id="Phobius"/>
    </source>
</evidence>
<reference evidence="8" key="1">
    <citation type="submission" date="2008-03" db="EMBL/GenBank/DDBJ databases">
        <title>Complete sequence of chromosome of Beijerinckia indica subsp. indica ATCC 9039.</title>
        <authorList>
            <consortium name="US DOE Joint Genome Institute"/>
            <person name="Copeland A."/>
            <person name="Lucas S."/>
            <person name="Lapidus A."/>
            <person name="Glavina del Rio T."/>
            <person name="Dalin E."/>
            <person name="Tice H."/>
            <person name="Bruce D."/>
            <person name="Goodwin L."/>
            <person name="Pitluck S."/>
            <person name="LaButti K."/>
            <person name="Schmutz J."/>
            <person name="Larimer F."/>
            <person name="Land M."/>
            <person name="Hauser L."/>
            <person name="Kyrpides N."/>
            <person name="Mikhailova N."/>
            <person name="Dunfield P.F."/>
            <person name="Dedysh S.N."/>
            <person name="Liesack W."/>
            <person name="Saw J.H."/>
            <person name="Alam M."/>
            <person name="Chen Y."/>
            <person name="Murrell J.C."/>
            <person name="Richardson P."/>
        </authorList>
    </citation>
    <scope>NUCLEOTIDE SEQUENCE [LARGE SCALE GENOMIC DNA]</scope>
    <source>
        <strain evidence="8">ATCC 9039 / DSM 1715 / NCIMB 8712</strain>
    </source>
</reference>
<feature type="transmembrane region" description="Helical" evidence="6">
    <location>
        <begin position="86"/>
        <end position="106"/>
    </location>
</feature>
<feature type="transmembrane region" description="Helical" evidence="6">
    <location>
        <begin position="291"/>
        <end position="308"/>
    </location>
</feature>
<dbReference type="InterPro" id="IPR002549">
    <property type="entry name" value="AI-2E-like"/>
</dbReference>
<proteinExistence type="inferred from homology"/>
<evidence type="ECO:0000256" key="5">
    <source>
        <dbReference type="ARBA" id="ARBA00023136"/>
    </source>
</evidence>
<feature type="transmembrane region" description="Helical" evidence="6">
    <location>
        <begin position="177"/>
        <end position="199"/>
    </location>
</feature>
<evidence type="ECO:0000256" key="3">
    <source>
        <dbReference type="ARBA" id="ARBA00022692"/>
    </source>
</evidence>
<evidence type="ECO:0008006" key="9">
    <source>
        <dbReference type="Google" id="ProtNLM"/>
    </source>
</evidence>
<evidence type="ECO:0000256" key="1">
    <source>
        <dbReference type="ARBA" id="ARBA00004141"/>
    </source>
</evidence>
<keyword evidence="3 6" id="KW-0812">Transmembrane</keyword>
<accession>B2IL19</accession>
<dbReference type="PANTHER" id="PTHR21716:SF16">
    <property type="entry name" value="BLL1467 PROTEIN"/>
    <property type="match status" value="1"/>
</dbReference>
<dbReference type="EMBL" id="CP001016">
    <property type="protein sequence ID" value="ACB96559.1"/>
    <property type="molecule type" value="Genomic_DNA"/>
</dbReference>
<dbReference type="GO" id="GO:0055085">
    <property type="term" value="P:transmembrane transport"/>
    <property type="evidence" value="ECO:0007669"/>
    <property type="project" value="TreeGrafter"/>
</dbReference>
<dbReference type="KEGG" id="bid:Bind_2995"/>
<gene>
    <name evidence="7" type="ordered locus">Bind_2995</name>
</gene>
<keyword evidence="4 6" id="KW-1133">Transmembrane helix</keyword>
<feature type="transmembrane region" description="Helical" evidence="6">
    <location>
        <begin position="36"/>
        <end position="66"/>
    </location>
</feature>
<evidence type="ECO:0000313" key="7">
    <source>
        <dbReference type="EMBL" id="ACB96559.1"/>
    </source>
</evidence>
<dbReference type="GO" id="GO:0016020">
    <property type="term" value="C:membrane"/>
    <property type="evidence" value="ECO:0007669"/>
    <property type="project" value="UniProtKB-SubCell"/>
</dbReference>
<dbReference type="Pfam" id="PF01594">
    <property type="entry name" value="AI-2E_transport"/>
    <property type="match status" value="1"/>
</dbReference>
<dbReference type="Proteomes" id="UP000001695">
    <property type="component" value="Chromosome"/>
</dbReference>
<evidence type="ECO:0000256" key="4">
    <source>
        <dbReference type="ARBA" id="ARBA00022989"/>
    </source>
</evidence>
<dbReference type="OrthoDB" id="9799225at2"/>
<dbReference type="PANTHER" id="PTHR21716">
    <property type="entry name" value="TRANSMEMBRANE PROTEIN"/>
    <property type="match status" value="1"/>
</dbReference>
<reference evidence="7 8" key="2">
    <citation type="journal article" date="2010" name="J. Bacteriol.">
        <title>Complete genome sequence of Beijerinckia indica subsp. indica.</title>
        <authorList>
            <person name="Tamas I."/>
            <person name="Dedysh S.N."/>
            <person name="Liesack W."/>
            <person name="Stott M.B."/>
            <person name="Alam M."/>
            <person name="Murrell J.C."/>
            <person name="Dunfield P.F."/>
        </authorList>
    </citation>
    <scope>NUCLEOTIDE SEQUENCE [LARGE SCALE GENOMIC DNA]</scope>
    <source>
        <strain evidence="8">ATCC 9039 / DSM 1715 / NCIMB 8712</strain>
    </source>
</reference>
<feature type="transmembrane region" description="Helical" evidence="6">
    <location>
        <begin position="228"/>
        <end position="250"/>
    </location>
</feature>
<protein>
    <recommendedName>
        <fullName evidence="9">AI-2E family transporter</fullName>
    </recommendedName>
</protein>